<feature type="transmembrane region" description="Helical" evidence="2">
    <location>
        <begin position="74"/>
        <end position="95"/>
    </location>
</feature>
<evidence type="ECO:0000313" key="4">
    <source>
        <dbReference type="Proteomes" id="UP001583193"/>
    </source>
</evidence>
<protein>
    <submittedName>
        <fullName evidence="3">Uncharacterized protein</fullName>
    </submittedName>
</protein>
<gene>
    <name evidence="3" type="ORF">Plec18167_008121</name>
</gene>
<evidence type="ECO:0000313" key="3">
    <source>
        <dbReference type="EMBL" id="KAL1868816.1"/>
    </source>
</evidence>
<sequence>MFFPKKYRSHRAALIMMAIEFPFTVAILALTGIADHNTYRTKLWQDGADNGFNSSPDEAIYAAANYRPYTAPMVWSSFLTEYNLVLGVLSTFLLLTKAPMQILKVFYPPISVAVHTALIVLYSVSASFQAGKDMSDPQHPQPGPPWYITKSCSVAAHKSNIGYCNQAKSLFAVTVIITYAESPLFSSTPNKLITNTTTSVIYFSEFILAAISCFSTKAEREAYRERREEKRAIKAYEDSILRAPPSGTYPMTPGPMTGTSFPAMTPRSLAFTRLDSGSSDLPLRSHFSTPHPRSSLHLQTGGGSMSGYGAYQDQPQMYFPPPPTQAAK</sequence>
<comment type="caution">
    <text evidence="3">The sequence shown here is derived from an EMBL/GenBank/DDBJ whole genome shotgun (WGS) entry which is preliminary data.</text>
</comment>
<feature type="region of interest" description="Disordered" evidence="1">
    <location>
        <begin position="303"/>
        <end position="328"/>
    </location>
</feature>
<evidence type="ECO:0000256" key="1">
    <source>
        <dbReference type="SAM" id="MobiDB-lite"/>
    </source>
</evidence>
<keyword evidence="2" id="KW-1133">Transmembrane helix</keyword>
<reference evidence="3 4" key="1">
    <citation type="journal article" date="2024" name="IMA Fungus">
        <title>IMA Genome - F19 : A genome assembly and annotation guide to empower mycologists, including annotated draft genome sequences of Ceratocystis pirilliformis, Diaporthe australafricana, Fusarium ophioides, Paecilomyces lecythidis, and Sporothrix stenoceras.</title>
        <authorList>
            <person name="Aylward J."/>
            <person name="Wilson A.M."/>
            <person name="Visagie C.M."/>
            <person name="Spraker J."/>
            <person name="Barnes I."/>
            <person name="Buitendag C."/>
            <person name="Ceriani C."/>
            <person name="Del Mar Angel L."/>
            <person name="du Plessis D."/>
            <person name="Fuchs T."/>
            <person name="Gasser K."/>
            <person name="Kramer D."/>
            <person name="Li W."/>
            <person name="Munsamy K."/>
            <person name="Piso A."/>
            <person name="Price J.L."/>
            <person name="Sonnekus B."/>
            <person name="Thomas C."/>
            <person name="van der Nest A."/>
            <person name="van Dijk A."/>
            <person name="van Heerden A."/>
            <person name="van Vuuren N."/>
            <person name="Yilmaz N."/>
            <person name="Duong T.A."/>
            <person name="van der Merwe N.A."/>
            <person name="Wingfield M.J."/>
            <person name="Wingfield B.D."/>
        </authorList>
    </citation>
    <scope>NUCLEOTIDE SEQUENCE [LARGE SCALE GENOMIC DNA]</scope>
    <source>
        <strain evidence="3 4">CMW 18167</strain>
    </source>
</reference>
<proteinExistence type="predicted"/>
<name>A0ABR3WYQ2_9EURO</name>
<keyword evidence="4" id="KW-1185">Reference proteome</keyword>
<organism evidence="3 4">
    <name type="scientific">Paecilomyces lecythidis</name>
    <dbReference type="NCBI Taxonomy" id="3004212"/>
    <lineage>
        <taxon>Eukaryota</taxon>
        <taxon>Fungi</taxon>
        <taxon>Dikarya</taxon>
        <taxon>Ascomycota</taxon>
        <taxon>Pezizomycotina</taxon>
        <taxon>Eurotiomycetes</taxon>
        <taxon>Eurotiomycetidae</taxon>
        <taxon>Eurotiales</taxon>
        <taxon>Thermoascaceae</taxon>
        <taxon>Paecilomyces</taxon>
    </lineage>
</organism>
<keyword evidence="2" id="KW-0812">Transmembrane</keyword>
<dbReference type="EMBL" id="JAVDPF010000037">
    <property type="protein sequence ID" value="KAL1868816.1"/>
    <property type="molecule type" value="Genomic_DNA"/>
</dbReference>
<feature type="compositionally biased region" description="Pro residues" evidence="1">
    <location>
        <begin position="318"/>
        <end position="328"/>
    </location>
</feature>
<evidence type="ECO:0000256" key="2">
    <source>
        <dbReference type="SAM" id="Phobius"/>
    </source>
</evidence>
<accession>A0ABR3WYQ2</accession>
<feature type="transmembrane region" description="Helical" evidence="2">
    <location>
        <begin position="12"/>
        <end position="34"/>
    </location>
</feature>
<dbReference type="Proteomes" id="UP001583193">
    <property type="component" value="Unassembled WGS sequence"/>
</dbReference>
<feature type="transmembrane region" description="Helical" evidence="2">
    <location>
        <begin position="107"/>
        <end position="128"/>
    </location>
</feature>
<keyword evidence="2" id="KW-0472">Membrane</keyword>